<dbReference type="InterPro" id="IPR027417">
    <property type="entry name" value="P-loop_NTPase"/>
</dbReference>
<comment type="caution">
    <text evidence="3">The sequence shown here is derived from an EMBL/GenBank/DDBJ whole genome shotgun (WGS) entry which is preliminary data.</text>
</comment>
<gene>
    <name evidence="3" type="ORF">FE257_011418</name>
</gene>
<feature type="domain" description="Nephrocystin 3-like N-terminal" evidence="2">
    <location>
        <begin position="156"/>
        <end position="322"/>
    </location>
</feature>
<keyword evidence="1" id="KW-0677">Repeat</keyword>
<dbReference type="EMBL" id="VCAU01000076">
    <property type="protein sequence ID" value="KAF9886511.1"/>
    <property type="molecule type" value="Genomic_DNA"/>
</dbReference>
<dbReference type="Pfam" id="PF24883">
    <property type="entry name" value="NPHP3_N"/>
    <property type="match status" value="1"/>
</dbReference>
<evidence type="ECO:0000313" key="3">
    <source>
        <dbReference type="EMBL" id="KAF9886511.1"/>
    </source>
</evidence>
<organism evidence="3 4">
    <name type="scientific">Aspergillus nanangensis</name>
    <dbReference type="NCBI Taxonomy" id="2582783"/>
    <lineage>
        <taxon>Eukaryota</taxon>
        <taxon>Fungi</taxon>
        <taxon>Dikarya</taxon>
        <taxon>Ascomycota</taxon>
        <taxon>Pezizomycotina</taxon>
        <taxon>Eurotiomycetes</taxon>
        <taxon>Eurotiomycetidae</taxon>
        <taxon>Eurotiales</taxon>
        <taxon>Aspergillaceae</taxon>
        <taxon>Aspergillus</taxon>
        <taxon>Aspergillus subgen. Circumdati</taxon>
    </lineage>
</organism>
<proteinExistence type="predicted"/>
<dbReference type="InterPro" id="IPR002110">
    <property type="entry name" value="Ankyrin_rpt"/>
</dbReference>
<dbReference type="Gene3D" id="3.40.50.300">
    <property type="entry name" value="P-loop containing nucleotide triphosphate hydrolases"/>
    <property type="match status" value="1"/>
</dbReference>
<dbReference type="SUPFAM" id="SSF52540">
    <property type="entry name" value="P-loop containing nucleoside triphosphate hydrolases"/>
    <property type="match status" value="1"/>
</dbReference>
<dbReference type="InterPro" id="IPR056884">
    <property type="entry name" value="NPHP3-like_N"/>
</dbReference>
<evidence type="ECO:0000313" key="4">
    <source>
        <dbReference type="Proteomes" id="UP001194746"/>
    </source>
</evidence>
<dbReference type="InterPro" id="IPR036770">
    <property type="entry name" value="Ankyrin_rpt-contain_sf"/>
</dbReference>
<accession>A0AAD4GRG1</accession>
<evidence type="ECO:0000256" key="1">
    <source>
        <dbReference type="ARBA" id="ARBA00022737"/>
    </source>
</evidence>
<dbReference type="Gene3D" id="1.25.40.20">
    <property type="entry name" value="Ankyrin repeat-containing domain"/>
    <property type="match status" value="1"/>
</dbReference>
<reference evidence="3" key="1">
    <citation type="journal article" date="2019" name="Beilstein J. Org. Chem.">
        <title>Nanangenines: drimane sesquiterpenoids as the dominant metabolite cohort of a novel Australian fungus, Aspergillus nanangensis.</title>
        <authorList>
            <person name="Lacey H.J."/>
            <person name="Gilchrist C.L.M."/>
            <person name="Crombie A."/>
            <person name="Kalaitzis J.A."/>
            <person name="Vuong D."/>
            <person name="Rutledge P.J."/>
            <person name="Turner P."/>
            <person name="Pitt J.I."/>
            <person name="Lacey E."/>
            <person name="Chooi Y.H."/>
            <person name="Piggott A.M."/>
        </authorList>
    </citation>
    <scope>NUCLEOTIDE SEQUENCE</scope>
    <source>
        <strain evidence="3">MST-FP2251</strain>
    </source>
</reference>
<keyword evidence="4" id="KW-1185">Reference proteome</keyword>
<dbReference type="Pfam" id="PF23397">
    <property type="entry name" value="DUF7104"/>
    <property type="match status" value="1"/>
</dbReference>
<name>A0AAD4GRG1_ASPNN</name>
<dbReference type="PANTHER" id="PTHR10039:SF16">
    <property type="entry name" value="GPI INOSITOL-DEACYLASE"/>
    <property type="match status" value="1"/>
</dbReference>
<evidence type="ECO:0000259" key="2">
    <source>
        <dbReference type="Pfam" id="PF24883"/>
    </source>
</evidence>
<protein>
    <recommendedName>
        <fullName evidence="2">Nephrocystin 3-like N-terminal domain-containing protein</fullName>
    </recommendedName>
</protein>
<dbReference type="InterPro" id="IPR055530">
    <property type="entry name" value="DUF7104"/>
</dbReference>
<dbReference type="PANTHER" id="PTHR10039">
    <property type="entry name" value="AMELOGENIN"/>
    <property type="match status" value="1"/>
</dbReference>
<dbReference type="SMART" id="SM00248">
    <property type="entry name" value="ANK"/>
    <property type="match status" value="2"/>
</dbReference>
<sequence>MGKASAAWTVVSLGLTMVSNNIDRREAMFESSEYPAENLAYYALVDTHYRDEKVEGGQNLDRALVRVYTAILEYTAEVKKVVWLELGAKKWADFTNTLRDRERAKQILDGVDEGLALSRNVHSTVLKGEEKDIMTWMSALPFSDIQQTTQGYRTADTGSWLLECPEYQEWKSSPGSVLWLPGVVGCGKSVLCSTVIRDIEKLCGEDCSKSIGYWYFQFTHDRTQSVDSMTRSLIRQLSRSPVVPSVRKCWEEHDRKGSRPSQEKIIGMLNDVVASMPGDVFVVIDALDECPMTGKARHHLLSLLVDLAQRHQQNIHILATSRPEQDILAIMERFSFINLEERLANDVETFVRAALEDDYLRESEADIKSSIIDALLNKGERRFRWADLQIKRFQKCPTDERIRDALRTIPPTIEATYQTILDRIEKEGNSPLARQMLMLLAFPVGPLDLKHVSDGIVRLAHFSVKEFLVVSAEADTGDRCRFSETAANQMLATKTVDFLLKKTDELDEAASMKHAFLVYATANWHTHVAALGDTSLWPEGLPDKVDRLFTEPIVYFNWVRIAESAAHPVDCQWDKRLEECKPPIYSAAERSLLRTVDLLVDGGADPLQRLGALRRSPFDLAVETGDLELVDLLLKKNLPITADHLVLSTLVMLSLAGGKGADDISKSKLRAVMDTMRELGLLFDPPRSSEKIISETVIHRAMMNNTAGLEMVRQFLGWREMGLVSFSFPSDIVRIATCFAFDLEDMFDLLFQRCEDEIQIPPTLFNVAGQLPWMRFERLAALTRRKSAELTMHDTLVRAMAEFFNRTDMDFVLRARPDIRVTESVLVHAAKNEQGLDVFFLLWDRREQGISITEDVLVGAAGNGGSQDILQFLIDKLAADVQLADKVMEEAIANLPKGLSMVRAIWGSHKASFDISANMIELAIGRSSAPMEMLELLRNNSTTEVPVSEAMMCAAAGNRRNAPDLITYLSQMQEEPIPVTEKVTIAAINSDPGTMEMLLDKFPGACPYHGPNTNDRPPDLVLDILLERELVTAHQKLLEAVAGKYETLTTVLSRAPDIPISHRALVEAAKDPRSIRLLLDKQDVNTPNTEDLIVGATDSGEDWKFREVVEAIVQRTGSAQITEKVFRAALCTGLIDAFPWLFEQRPDLDITVDGLFDAVWQDVEVPAMKKLVAFFGLAAFHDDEEREITVPLMERYPYSRETKENYGLDEILKFLAGDGAEMPMSDSQGMAEIFVERCGLTAVENFLKSRPGIVISDSLVQAAEKNLVANRDELLTFLEKRRAR</sequence>
<dbReference type="SUPFAM" id="SSF48403">
    <property type="entry name" value="Ankyrin repeat"/>
    <property type="match status" value="1"/>
</dbReference>
<dbReference type="Proteomes" id="UP001194746">
    <property type="component" value="Unassembled WGS sequence"/>
</dbReference>
<reference evidence="3" key="2">
    <citation type="submission" date="2020-02" db="EMBL/GenBank/DDBJ databases">
        <authorList>
            <person name="Gilchrist C.L.M."/>
            <person name="Chooi Y.-H."/>
        </authorList>
    </citation>
    <scope>NUCLEOTIDE SEQUENCE</scope>
    <source>
        <strain evidence="3">MST-FP2251</strain>
    </source>
</reference>